<keyword evidence="3" id="KW-0012">Acyltransferase</keyword>
<evidence type="ECO:0000313" key="5">
    <source>
        <dbReference type="Proteomes" id="UP000479710"/>
    </source>
</evidence>
<sequence length="83" mass="8732">MFVVNARGRSPPLPVGFYGNAFAFAVAACTAGRLRESPVEEVVSMVTAAKARAASDGYVQSVADLMAQRGGGRGCTAGRRRRR</sequence>
<evidence type="ECO:0000256" key="2">
    <source>
        <dbReference type="ARBA" id="ARBA00022679"/>
    </source>
</evidence>
<dbReference type="PROSITE" id="PS51257">
    <property type="entry name" value="PROKAR_LIPOPROTEIN"/>
    <property type="match status" value="1"/>
</dbReference>
<dbReference type="InterPro" id="IPR023213">
    <property type="entry name" value="CAT-like_dom_sf"/>
</dbReference>
<dbReference type="AlphaFoldDB" id="A0A6G1CY86"/>
<gene>
    <name evidence="4" type="ORF">E2562_000942</name>
</gene>
<protein>
    <submittedName>
        <fullName evidence="4">Uncharacterized protein</fullName>
    </submittedName>
</protein>
<dbReference type="Proteomes" id="UP000479710">
    <property type="component" value="Unassembled WGS sequence"/>
</dbReference>
<name>A0A6G1CY86_9ORYZ</name>
<dbReference type="PANTHER" id="PTHR31642">
    <property type="entry name" value="TRICHOTHECENE 3-O-ACETYLTRANSFERASE"/>
    <property type="match status" value="1"/>
</dbReference>
<comment type="caution">
    <text evidence="4">The sequence shown here is derived from an EMBL/GenBank/DDBJ whole genome shotgun (WGS) entry which is preliminary data.</text>
</comment>
<proteinExistence type="inferred from homology"/>
<dbReference type="Gene3D" id="3.30.559.10">
    <property type="entry name" value="Chloramphenicol acetyltransferase-like domain"/>
    <property type="match status" value="1"/>
</dbReference>
<evidence type="ECO:0000256" key="3">
    <source>
        <dbReference type="ARBA" id="ARBA00023315"/>
    </source>
</evidence>
<reference evidence="4 5" key="1">
    <citation type="submission" date="2019-11" db="EMBL/GenBank/DDBJ databases">
        <title>Whole genome sequence of Oryza granulata.</title>
        <authorList>
            <person name="Li W."/>
        </authorList>
    </citation>
    <scope>NUCLEOTIDE SEQUENCE [LARGE SCALE GENOMIC DNA]</scope>
    <source>
        <strain evidence="5">cv. Menghai</strain>
        <tissue evidence="4">Leaf</tissue>
    </source>
</reference>
<organism evidence="4 5">
    <name type="scientific">Oryza meyeriana var. granulata</name>
    <dbReference type="NCBI Taxonomy" id="110450"/>
    <lineage>
        <taxon>Eukaryota</taxon>
        <taxon>Viridiplantae</taxon>
        <taxon>Streptophyta</taxon>
        <taxon>Embryophyta</taxon>
        <taxon>Tracheophyta</taxon>
        <taxon>Spermatophyta</taxon>
        <taxon>Magnoliopsida</taxon>
        <taxon>Liliopsida</taxon>
        <taxon>Poales</taxon>
        <taxon>Poaceae</taxon>
        <taxon>BOP clade</taxon>
        <taxon>Oryzoideae</taxon>
        <taxon>Oryzeae</taxon>
        <taxon>Oryzinae</taxon>
        <taxon>Oryza</taxon>
        <taxon>Oryza meyeriana</taxon>
    </lineage>
</organism>
<comment type="similarity">
    <text evidence="1">Belongs to the plant acyltransferase family.</text>
</comment>
<keyword evidence="2" id="KW-0808">Transferase</keyword>
<keyword evidence="5" id="KW-1185">Reference proteome</keyword>
<dbReference type="EMBL" id="SPHZ02000007">
    <property type="protein sequence ID" value="KAF0905146.1"/>
    <property type="molecule type" value="Genomic_DNA"/>
</dbReference>
<evidence type="ECO:0000256" key="1">
    <source>
        <dbReference type="ARBA" id="ARBA00009861"/>
    </source>
</evidence>
<dbReference type="InterPro" id="IPR050317">
    <property type="entry name" value="Plant_Fungal_Acyltransferase"/>
</dbReference>
<accession>A0A6G1CY86</accession>
<dbReference type="Pfam" id="PF02458">
    <property type="entry name" value="Transferase"/>
    <property type="match status" value="1"/>
</dbReference>
<evidence type="ECO:0000313" key="4">
    <source>
        <dbReference type="EMBL" id="KAF0905146.1"/>
    </source>
</evidence>
<dbReference type="GO" id="GO:0050734">
    <property type="term" value="F:hydroxycinnamoyltransferase activity"/>
    <property type="evidence" value="ECO:0007669"/>
    <property type="project" value="UniProtKB-ARBA"/>
</dbReference>
<dbReference type="PANTHER" id="PTHR31642:SF241">
    <property type="entry name" value="OS07G0550600 PROTEIN"/>
    <property type="match status" value="1"/>
</dbReference>